<dbReference type="EMBL" id="HG001733">
    <property type="protein sequence ID" value="CDF35504.1"/>
    <property type="molecule type" value="Genomic_DNA"/>
</dbReference>
<organism evidence="1 2">
    <name type="scientific">Chondrus crispus</name>
    <name type="common">Carrageen Irish moss</name>
    <name type="synonym">Polymorpha crispa</name>
    <dbReference type="NCBI Taxonomy" id="2769"/>
    <lineage>
        <taxon>Eukaryota</taxon>
        <taxon>Rhodophyta</taxon>
        <taxon>Florideophyceae</taxon>
        <taxon>Rhodymeniophycidae</taxon>
        <taxon>Gigartinales</taxon>
        <taxon>Gigartinaceae</taxon>
        <taxon>Chondrus</taxon>
    </lineage>
</organism>
<dbReference type="RefSeq" id="XP_005715323.1">
    <property type="nucleotide sequence ID" value="XM_005715266.1"/>
</dbReference>
<dbReference type="KEGG" id="ccp:CHC_T00003837001"/>
<keyword evidence="2" id="KW-1185">Reference proteome</keyword>
<dbReference type="AlphaFoldDB" id="R7QBT7"/>
<dbReference type="Gramene" id="CDF35504">
    <property type="protein sequence ID" value="CDF35504"/>
    <property type="gene ID" value="CHC_T00003837001"/>
</dbReference>
<dbReference type="Proteomes" id="UP000012073">
    <property type="component" value="Unassembled WGS sequence"/>
</dbReference>
<accession>R7QBT7</accession>
<proteinExistence type="predicted"/>
<reference evidence="2" key="1">
    <citation type="journal article" date="2013" name="Proc. Natl. Acad. Sci. U.S.A.">
        <title>Genome structure and metabolic features in the red seaweed Chondrus crispus shed light on evolution of the Archaeplastida.</title>
        <authorList>
            <person name="Collen J."/>
            <person name="Porcel B."/>
            <person name="Carre W."/>
            <person name="Ball S.G."/>
            <person name="Chaparro C."/>
            <person name="Tonon T."/>
            <person name="Barbeyron T."/>
            <person name="Michel G."/>
            <person name="Noel B."/>
            <person name="Valentin K."/>
            <person name="Elias M."/>
            <person name="Artiguenave F."/>
            <person name="Arun A."/>
            <person name="Aury J.M."/>
            <person name="Barbosa-Neto J.F."/>
            <person name="Bothwell J.H."/>
            <person name="Bouget F.Y."/>
            <person name="Brillet L."/>
            <person name="Cabello-Hurtado F."/>
            <person name="Capella-Gutierrez S."/>
            <person name="Charrier B."/>
            <person name="Cladiere L."/>
            <person name="Cock J.M."/>
            <person name="Coelho S.M."/>
            <person name="Colleoni C."/>
            <person name="Czjzek M."/>
            <person name="Da Silva C."/>
            <person name="Delage L."/>
            <person name="Denoeud F."/>
            <person name="Deschamps P."/>
            <person name="Dittami S.M."/>
            <person name="Gabaldon T."/>
            <person name="Gachon C.M."/>
            <person name="Groisillier A."/>
            <person name="Herve C."/>
            <person name="Jabbari K."/>
            <person name="Katinka M."/>
            <person name="Kloareg B."/>
            <person name="Kowalczyk N."/>
            <person name="Labadie K."/>
            <person name="Leblanc C."/>
            <person name="Lopez P.J."/>
            <person name="McLachlan D.H."/>
            <person name="Meslet-Cladiere L."/>
            <person name="Moustafa A."/>
            <person name="Nehr Z."/>
            <person name="Nyvall Collen P."/>
            <person name="Panaud O."/>
            <person name="Partensky F."/>
            <person name="Poulain J."/>
            <person name="Rensing S.A."/>
            <person name="Rousvoal S."/>
            <person name="Samson G."/>
            <person name="Symeonidi A."/>
            <person name="Weissenbach J."/>
            <person name="Zambounis A."/>
            <person name="Wincker P."/>
            <person name="Boyen C."/>
        </authorList>
    </citation>
    <scope>NUCLEOTIDE SEQUENCE [LARGE SCALE GENOMIC DNA]</scope>
    <source>
        <strain evidence="2">cv. Stackhouse</strain>
    </source>
</reference>
<evidence type="ECO:0000313" key="2">
    <source>
        <dbReference type="Proteomes" id="UP000012073"/>
    </source>
</evidence>
<sequence length="128" mass="13978">MHGTPGGMHPSHTCNAYCMLIAQRAVTHYDDPSLYSTSMNIDRASRTWVVIAKTSCCSFHGYVTAVGHPARGFLLSLCQRRVLFRGIARRGTSACADLAGGNLVSKPNFTWPAEKRCPETVACINTFL</sequence>
<evidence type="ECO:0000313" key="1">
    <source>
        <dbReference type="EMBL" id="CDF35504.1"/>
    </source>
</evidence>
<name>R7QBT7_CHOCR</name>
<dbReference type="GeneID" id="17323067"/>
<gene>
    <name evidence="1" type="ORF">CHC_T00003837001</name>
</gene>
<protein>
    <submittedName>
        <fullName evidence="1">Uncharacterized protein</fullName>
    </submittedName>
</protein>